<dbReference type="EMBL" id="CAIIXF020000010">
    <property type="protein sequence ID" value="CAH1797624.1"/>
    <property type="molecule type" value="Genomic_DNA"/>
</dbReference>
<sequence length="572" mass="62515">MADKKVDDKTNQVDSTLHTYDKLSKDIPIKSQAGSISVPSEDVADLESGKLQNDVKINKQLPVKKSTIQNSDDEIQDLYKDKTLDITEDTVVEFENEALPVLTVACDTYCLNLEGPKTERGLSLSDITVHMSNVEWMDIKNNTVEIPEITVEKIDLEDKLAIDSMGEPKEDKETDIAESRDTYRENNTVEIPEITVEEIDLEPGDKPPITPASVSTHEENCSKEDKAIAESRDTYIENNTVEIPEITAEGIDIDPGDKTVSTESVPAVGGIDVPNVVVEEYTGEPDIPSDPTEVVYPKCDVIIQYDNDSDATGTYQGNQETDTGIINSGTSSIDTEYPTINQNISSPSEGEICEEANGESPSNVVSDIVIDPDATPIDSTNAVTEGPFIKNKPKNPLLGGDLLDGGSFKRRNSYRRKKKSSKMNEKHVSVVSVKNDPGENINPEIINNAGVTKVIIKDVTTSKVCHNEPLNPQKDINIVDDKVVLIDGKYAHEPHLKRSKIENVPQGQGIMTPSIIVTDDKLAMDIPNSKTDIANAMDVKDKHIAKENAEPKPLAVDVTCMGGSSKKAFDVT</sequence>
<name>A0A8S4PVT5_OWEFU</name>
<dbReference type="AlphaFoldDB" id="A0A8S4PVT5"/>
<evidence type="ECO:0000313" key="3">
    <source>
        <dbReference type="Proteomes" id="UP000749559"/>
    </source>
</evidence>
<evidence type="ECO:0000313" key="2">
    <source>
        <dbReference type="EMBL" id="CAH1797624.1"/>
    </source>
</evidence>
<reference evidence="2" key="1">
    <citation type="submission" date="2022-03" db="EMBL/GenBank/DDBJ databases">
        <authorList>
            <person name="Martin C."/>
        </authorList>
    </citation>
    <scope>NUCLEOTIDE SEQUENCE</scope>
</reference>
<evidence type="ECO:0000256" key="1">
    <source>
        <dbReference type="SAM" id="MobiDB-lite"/>
    </source>
</evidence>
<protein>
    <submittedName>
        <fullName evidence="2">Uncharacterized protein</fullName>
    </submittedName>
</protein>
<organism evidence="2 3">
    <name type="scientific">Owenia fusiformis</name>
    <name type="common">Polychaete worm</name>
    <dbReference type="NCBI Taxonomy" id="6347"/>
    <lineage>
        <taxon>Eukaryota</taxon>
        <taxon>Metazoa</taxon>
        <taxon>Spiralia</taxon>
        <taxon>Lophotrochozoa</taxon>
        <taxon>Annelida</taxon>
        <taxon>Polychaeta</taxon>
        <taxon>Sedentaria</taxon>
        <taxon>Canalipalpata</taxon>
        <taxon>Sabellida</taxon>
        <taxon>Oweniida</taxon>
        <taxon>Oweniidae</taxon>
        <taxon>Owenia</taxon>
    </lineage>
</organism>
<feature type="non-terminal residue" evidence="2">
    <location>
        <position position="572"/>
    </location>
</feature>
<feature type="region of interest" description="Disordered" evidence="1">
    <location>
        <begin position="315"/>
        <end position="362"/>
    </location>
</feature>
<comment type="caution">
    <text evidence="2">The sequence shown here is derived from an EMBL/GenBank/DDBJ whole genome shotgun (WGS) entry which is preliminary data.</text>
</comment>
<feature type="compositionally biased region" description="Polar residues" evidence="1">
    <location>
        <begin position="315"/>
        <end position="348"/>
    </location>
</feature>
<dbReference type="Proteomes" id="UP000749559">
    <property type="component" value="Unassembled WGS sequence"/>
</dbReference>
<keyword evidence="3" id="KW-1185">Reference proteome</keyword>
<gene>
    <name evidence="2" type="ORF">OFUS_LOCUS21875</name>
</gene>
<proteinExistence type="predicted"/>
<accession>A0A8S4PVT5</accession>